<name>A0A2T1A131_9ACTN</name>
<dbReference type="PANTHER" id="PTHR34846:SF11">
    <property type="entry name" value="4-CARBOXYMUCONOLACTONE DECARBOXYLASE FAMILY PROTEIN (AFU_ORTHOLOGUE AFUA_6G11590)"/>
    <property type="match status" value="1"/>
</dbReference>
<feature type="domain" description="Carboxymuconolactone decarboxylase-like" evidence="1">
    <location>
        <begin position="37"/>
        <end position="99"/>
    </location>
</feature>
<protein>
    <submittedName>
        <fullName evidence="2">Alkylhydroperoxidase family enzyme</fullName>
    </submittedName>
</protein>
<gene>
    <name evidence="2" type="ORF">CLV47_106187</name>
</gene>
<dbReference type="OrthoDB" id="4704294at2"/>
<dbReference type="Pfam" id="PF02627">
    <property type="entry name" value="CMD"/>
    <property type="match status" value="1"/>
</dbReference>
<dbReference type="InterPro" id="IPR003779">
    <property type="entry name" value="CMD-like"/>
</dbReference>
<reference evidence="2 3" key="1">
    <citation type="submission" date="2018-03" db="EMBL/GenBank/DDBJ databases">
        <title>Genomic Encyclopedia of Archaeal and Bacterial Type Strains, Phase II (KMG-II): from individual species to whole genera.</title>
        <authorList>
            <person name="Goeker M."/>
        </authorList>
    </citation>
    <scope>NUCLEOTIDE SEQUENCE [LARGE SCALE GENOMIC DNA]</scope>
    <source>
        <strain evidence="2 3">DSM 100065</strain>
    </source>
</reference>
<comment type="caution">
    <text evidence="2">The sequence shown here is derived from an EMBL/GenBank/DDBJ whole genome shotgun (WGS) entry which is preliminary data.</text>
</comment>
<dbReference type="RefSeq" id="WP_106348806.1">
    <property type="nucleotide sequence ID" value="NZ_PVUE01000006.1"/>
</dbReference>
<dbReference type="PANTHER" id="PTHR34846">
    <property type="entry name" value="4-CARBOXYMUCONOLACTONE DECARBOXYLASE FAMILY PROTEIN (AFU_ORTHOLOGUE AFUA_6G11590)"/>
    <property type="match status" value="1"/>
</dbReference>
<proteinExistence type="predicted"/>
<accession>A0A2T1A131</accession>
<keyword evidence="2" id="KW-0575">Peroxidase</keyword>
<dbReference type="Proteomes" id="UP000237752">
    <property type="component" value="Unassembled WGS sequence"/>
</dbReference>
<evidence type="ECO:0000313" key="3">
    <source>
        <dbReference type="Proteomes" id="UP000237752"/>
    </source>
</evidence>
<evidence type="ECO:0000313" key="2">
    <source>
        <dbReference type="EMBL" id="PRZ42315.1"/>
    </source>
</evidence>
<dbReference type="AlphaFoldDB" id="A0A2T1A131"/>
<organism evidence="2 3">
    <name type="scientific">Antricoccus suffuscus</name>
    <dbReference type="NCBI Taxonomy" id="1629062"/>
    <lineage>
        <taxon>Bacteria</taxon>
        <taxon>Bacillati</taxon>
        <taxon>Actinomycetota</taxon>
        <taxon>Actinomycetes</taxon>
        <taxon>Geodermatophilales</taxon>
        <taxon>Antricoccaceae</taxon>
        <taxon>Antricoccus</taxon>
    </lineage>
</organism>
<dbReference type="GO" id="GO:0051920">
    <property type="term" value="F:peroxiredoxin activity"/>
    <property type="evidence" value="ECO:0007669"/>
    <property type="project" value="InterPro"/>
</dbReference>
<keyword evidence="3" id="KW-1185">Reference proteome</keyword>
<dbReference type="InterPro" id="IPR029032">
    <property type="entry name" value="AhpD-like"/>
</dbReference>
<sequence length="185" mass="20498">MARVPYLNDDDLAADDKELLARPINLFRALANSPEGLRRLQGVGGWIRFGCELDPRHRELAILQVGYLTATAYEWSHHVKIGQDFGVTEQDIRSLIAVTEGKDTGGHFSSEDHAILASARELTSSRALTDDTAAALKTFLSDARLVDLVIVISYYNSVVRVLGGLQIDIEDGYQPYLREYPLGHS</sequence>
<keyword evidence="2" id="KW-0560">Oxidoreductase</keyword>
<dbReference type="SUPFAM" id="SSF69118">
    <property type="entry name" value="AhpD-like"/>
    <property type="match status" value="1"/>
</dbReference>
<dbReference type="EMBL" id="PVUE01000006">
    <property type="protein sequence ID" value="PRZ42315.1"/>
    <property type="molecule type" value="Genomic_DNA"/>
</dbReference>
<evidence type="ECO:0000259" key="1">
    <source>
        <dbReference type="Pfam" id="PF02627"/>
    </source>
</evidence>
<dbReference type="Gene3D" id="1.20.1290.10">
    <property type="entry name" value="AhpD-like"/>
    <property type="match status" value="1"/>
</dbReference>